<dbReference type="Proteomes" id="UP000256952">
    <property type="component" value="Chromosome CBM2613_a"/>
</dbReference>
<evidence type="ECO:0000313" key="1">
    <source>
        <dbReference type="EMBL" id="SOZ61108.1"/>
    </source>
</evidence>
<accession>A0A375E2Q3</accession>
<reference evidence="1" key="1">
    <citation type="submission" date="2018-01" db="EMBL/GenBank/DDBJ databases">
        <authorList>
            <person name="Clerissi C."/>
        </authorList>
    </citation>
    <scope>NUCLEOTIDE SEQUENCE</scope>
    <source>
        <strain evidence="1">Cupriavidus taiwanensis STM 8556</strain>
    </source>
</reference>
<protein>
    <submittedName>
        <fullName evidence="1">Uncharacterized protein</fullName>
    </submittedName>
</protein>
<gene>
    <name evidence="1" type="ORF">CBM2613_A280056</name>
</gene>
<proteinExistence type="predicted"/>
<organism evidence="1">
    <name type="scientific">Cupriavidus taiwanensis</name>
    <dbReference type="NCBI Taxonomy" id="164546"/>
    <lineage>
        <taxon>Bacteria</taxon>
        <taxon>Pseudomonadati</taxon>
        <taxon>Pseudomonadota</taxon>
        <taxon>Betaproteobacteria</taxon>
        <taxon>Burkholderiales</taxon>
        <taxon>Burkholderiaceae</taxon>
        <taxon>Cupriavidus</taxon>
    </lineage>
</organism>
<dbReference type="AlphaFoldDB" id="A0A375E2Q3"/>
<comment type="caution">
    <text evidence="1">The sequence shown here is derived from an EMBL/GenBank/DDBJ whole genome shotgun (WGS) entry which is preliminary data.</text>
</comment>
<dbReference type="EMBL" id="OFTH01000021">
    <property type="protein sequence ID" value="SOZ61108.1"/>
    <property type="molecule type" value="Genomic_DNA"/>
</dbReference>
<sequence>MTNAAVRMVVRGGMGGGRGGVPRDEAAQDGFKGRGGVRRQCKMRTRWAGAPLAALAAQYRPARCRHPAFRARAADLSFFWRILNVFKSDCSR</sequence>
<name>A0A375E2Q3_9BURK</name>